<keyword evidence="1" id="KW-1133">Transmembrane helix</keyword>
<dbReference type="EMBL" id="JBEGDG010000019">
    <property type="protein sequence ID" value="MEQ6356900.1"/>
    <property type="molecule type" value="Genomic_DNA"/>
</dbReference>
<dbReference type="RefSeq" id="WP_349661301.1">
    <property type="nucleotide sequence ID" value="NZ_JBEGDG010000019.1"/>
</dbReference>
<keyword evidence="3" id="KW-1185">Reference proteome</keyword>
<evidence type="ECO:0000313" key="2">
    <source>
        <dbReference type="EMBL" id="MEQ6356900.1"/>
    </source>
</evidence>
<name>A0ABV1MWL7_9BACI</name>
<feature type="transmembrane region" description="Helical" evidence="1">
    <location>
        <begin position="59"/>
        <end position="80"/>
    </location>
</feature>
<reference evidence="2 3" key="1">
    <citation type="submission" date="2024-06" db="EMBL/GenBank/DDBJ databases">
        <title>Lysinibacillus zambalefons sp. nov., a Novel Firmicute Isolated from the Poon Bato Zambales Hyperalkaline Spring.</title>
        <authorList>
            <person name="Aja J.A."/>
            <person name="Lazaro J.E.H."/>
            <person name="Llorin L.D."/>
            <person name="Lim K.R."/>
            <person name="Teodosio J."/>
            <person name="Dalisay D.S."/>
        </authorList>
    </citation>
    <scope>NUCLEOTIDE SEQUENCE [LARGE SCALE GENOMIC DNA]</scope>
    <source>
        <strain evidence="2 3">M3</strain>
    </source>
</reference>
<accession>A0ABV1MWL7</accession>
<protein>
    <submittedName>
        <fullName evidence="2">Uncharacterized protein</fullName>
    </submittedName>
</protein>
<gene>
    <name evidence="2" type="ORF">ABNX05_19920</name>
</gene>
<proteinExistence type="predicted"/>
<organism evidence="2 3">
    <name type="scientific">Lysinibacillus zambalensis</name>
    <dbReference type="NCBI Taxonomy" id="3160866"/>
    <lineage>
        <taxon>Bacteria</taxon>
        <taxon>Bacillati</taxon>
        <taxon>Bacillota</taxon>
        <taxon>Bacilli</taxon>
        <taxon>Bacillales</taxon>
        <taxon>Bacillaceae</taxon>
        <taxon>Lysinibacillus</taxon>
    </lineage>
</organism>
<evidence type="ECO:0000256" key="1">
    <source>
        <dbReference type="SAM" id="Phobius"/>
    </source>
</evidence>
<evidence type="ECO:0000313" key="3">
    <source>
        <dbReference type="Proteomes" id="UP001478862"/>
    </source>
</evidence>
<dbReference type="Proteomes" id="UP001478862">
    <property type="component" value="Unassembled WGS sequence"/>
</dbReference>
<sequence length="547" mass="63103">MDDKQFEKRMELLKKSYDRMEQKLDPETVFAQIEAEDATQQSQETVITKKPPSRWQKPAVWIACMASVLLVGVLVSSYVINQSENANSEDDLSQEETQEAGTKKWVENITKKYNSKKEQIRRELKVSIDELNAFEFIKNADAKLDFYTRNNLHLLINDNQYLENAEESVLNELMTPRRALEAINGREKLSFDESFEIYHLYEKTVLELEGFYSNLLVQYEPLSKKEVDNNQYPSDLNAIIEAANNQFMELKVDDQGSFYFKANPINGEFAQDSIQQLHPDIFGYFEYLEKGHLLLADDLRYTREETAKSLKIMERSLLADINSGSSTYEVLRQSYKNTWLVLLKGTETYPALTKDGKPHQDYMNFLQKVADGKYGEVMKKTASTILIELLQNNHSDTLAQLTVYDIWTMILQNQETEGFVNNSDFTIVSIDESEIKSIYEQYKKSDTETFIDQLRPLNLVSLFLYAKTIGDESLKKAILMPEANINTSVLDKVKSLDIFSQLGEYDGIYPMVAVRVSGEYQDMYGRQIFIKLSKNKEGNYRISGIAD</sequence>
<keyword evidence="1" id="KW-0812">Transmembrane</keyword>
<keyword evidence="1" id="KW-0472">Membrane</keyword>
<comment type="caution">
    <text evidence="2">The sequence shown here is derived from an EMBL/GenBank/DDBJ whole genome shotgun (WGS) entry which is preliminary data.</text>
</comment>